<dbReference type="Pfam" id="PF00356">
    <property type="entry name" value="LacI"/>
    <property type="match status" value="1"/>
</dbReference>
<proteinExistence type="predicted"/>
<dbReference type="OrthoDB" id="9798934at2"/>
<dbReference type="GO" id="GO:0000976">
    <property type="term" value="F:transcription cis-regulatory region binding"/>
    <property type="evidence" value="ECO:0007669"/>
    <property type="project" value="TreeGrafter"/>
</dbReference>
<dbReference type="InterPro" id="IPR046335">
    <property type="entry name" value="LacI/GalR-like_sensor"/>
</dbReference>
<dbReference type="Proteomes" id="UP000241074">
    <property type="component" value="Chromosome"/>
</dbReference>
<sequence>MSHAIIDDVAAEAGVSIKTVSRVVNREPNVRAETRERVEAAIAKLNYRPRMSARSLAGNRSFTLGLIYGHPGAHYVLDIQEGVLETCRPLGYELVIRPGDVHAGGLMKELQDLMHDRRIDGVLLSPPISDHLEAIDLLNNAGIPLVRIAPTVEKDAHPFVETNDLEASRDLTMQLIDQGHRRIAFITGHPDHRAVGLRHEGFRQAMAERGIPVDESLIVAGDNIFDSGQRAGMQLLQMAEPPTAIFAANDDMAGGVVKAAHALNVRIPEDVSVVGFDDAPIARQIWPSLTTIQQPIRDMARTATHMLIEQLRAGEPNPHPSMHPARIIVRESVAAPKA</sequence>
<dbReference type="InterPro" id="IPR010982">
    <property type="entry name" value="Lambda_DNA-bd_dom_sf"/>
</dbReference>
<evidence type="ECO:0000256" key="2">
    <source>
        <dbReference type="ARBA" id="ARBA00023125"/>
    </source>
</evidence>
<evidence type="ECO:0000256" key="3">
    <source>
        <dbReference type="ARBA" id="ARBA00023163"/>
    </source>
</evidence>
<name>A0A2P1PVH0_9GAMM</name>
<dbReference type="SUPFAM" id="SSF53822">
    <property type="entry name" value="Periplasmic binding protein-like I"/>
    <property type="match status" value="1"/>
</dbReference>
<evidence type="ECO:0000259" key="4">
    <source>
        <dbReference type="PROSITE" id="PS50932"/>
    </source>
</evidence>
<dbReference type="Gene3D" id="1.10.260.40">
    <property type="entry name" value="lambda repressor-like DNA-binding domains"/>
    <property type="match status" value="1"/>
</dbReference>
<gene>
    <name evidence="5" type="ORF">C7S18_17395</name>
</gene>
<dbReference type="AlphaFoldDB" id="A0A2P1PVH0"/>
<dbReference type="RefSeq" id="WP_106892766.1">
    <property type="nucleotide sequence ID" value="NZ_CP027860.1"/>
</dbReference>
<dbReference type="PANTHER" id="PTHR30146">
    <property type="entry name" value="LACI-RELATED TRANSCRIPTIONAL REPRESSOR"/>
    <property type="match status" value="1"/>
</dbReference>
<keyword evidence="2" id="KW-0238">DNA-binding</keyword>
<feature type="domain" description="HTH lacI-type" evidence="4">
    <location>
        <begin position="4"/>
        <end position="58"/>
    </location>
</feature>
<dbReference type="SMART" id="SM00354">
    <property type="entry name" value="HTH_LACI"/>
    <property type="match status" value="1"/>
</dbReference>
<dbReference type="InterPro" id="IPR000843">
    <property type="entry name" value="HTH_LacI"/>
</dbReference>
<protein>
    <submittedName>
        <fullName evidence="5">LacI family transcriptional regulator</fullName>
    </submittedName>
</protein>
<dbReference type="PROSITE" id="PS50932">
    <property type="entry name" value="HTH_LACI_2"/>
    <property type="match status" value="1"/>
</dbReference>
<dbReference type="InterPro" id="IPR028082">
    <property type="entry name" value="Peripla_BP_I"/>
</dbReference>
<dbReference type="Gene3D" id="3.40.50.2300">
    <property type="match status" value="2"/>
</dbReference>
<keyword evidence="3" id="KW-0804">Transcription</keyword>
<dbReference type="PANTHER" id="PTHR30146:SF153">
    <property type="entry name" value="LACTOSE OPERON REPRESSOR"/>
    <property type="match status" value="1"/>
</dbReference>
<dbReference type="SUPFAM" id="SSF47413">
    <property type="entry name" value="lambda repressor-like DNA-binding domains"/>
    <property type="match status" value="1"/>
</dbReference>
<keyword evidence="6" id="KW-1185">Reference proteome</keyword>
<reference evidence="5 6" key="1">
    <citation type="submission" date="2018-03" db="EMBL/GenBank/DDBJ databases">
        <title>Ahniella affigens gen. nov., sp. nov., a gammaproteobacterium isolated from sandy soil near a stream.</title>
        <authorList>
            <person name="Ko Y."/>
            <person name="Kim J.-H."/>
        </authorList>
    </citation>
    <scope>NUCLEOTIDE SEQUENCE [LARGE SCALE GENOMIC DNA]</scope>
    <source>
        <strain evidence="5 6">D13</strain>
    </source>
</reference>
<dbReference type="CDD" id="cd01392">
    <property type="entry name" value="HTH_LacI"/>
    <property type="match status" value="1"/>
</dbReference>
<organism evidence="5 6">
    <name type="scientific">Ahniella affigens</name>
    <dbReference type="NCBI Taxonomy" id="2021234"/>
    <lineage>
        <taxon>Bacteria</taxon>
        <taxon>Pseudomonadati</taxon>
        <taxon>Pseudomonadota</taxon>
        <taxon>Gammaproteobacteria</taxon>
        <taxon>Lysobacterales</taxon>
        <taxon>Rhodanobacteraceae</taxon>
        <taxon>Ahniella</taxon>
    </lineage>
</organism>
<dbReference type="EMBL" id="CP027860">
    <property type="protein sequence ID" value="AVP98847.1"/>
    <property type="molecule type" value="Genomic_DNA"/>
</dbReference>
<dbReference type="GO" id="GO:0003700">
    <property type="term" value="F:DNA-binding transcription factor activity"/>
    <property type="evidence" value="ECO:0007669"/>
    <property type="project" value="TreeGrafter"/>
</dbReference>
<dbReference type="Pfam" id="PF13377">
    <property type="entry name" value="Peripla_BP_3"/>
    <property type="match status" value="1"/>
</dbReference>
<dbReference type="CDD" id="cd01545">
    <property type="entry name" value="PBP1_SalR"/>
    <property type="match status" value="1"/>
</dbReference>
<keyword evidence="1" id="KW-0805">Transcription regulation</keyword>
<dbReference type="KEGG" id="xba:C7S18_17395"/>
<dbReference type="PROSITE" id="PS00356">
    <property type="entry name" value="HTH_LACI_1"/>
    <property type="match status" value="1"/>
</dbReference>
<evidence type="ECO:0000313" key="6">
    <source>
        <dbReference type="Proteomes" id="UP000241074"/>
    </source>
</evidence>
<accession>A0A2P1PVH0</accession>
<evidence type="ECO:0000256" key="1">
    <source>
        <dbReference type="ARBA" id="ARBA00023015"/>
    </source>
</evidence>
<reference evidence="5 6" key="2">
    <citation type="submission" date="2018-03" db="EMBL/GenBank/DDBJ databases">
        <authorList>
            <person name="Keele B.F."/>
        </authorList>
    </citation>
    <scope>NUCLEOTIDE SEQUENCE [LARGE SCALE GENOMIC DNA]</scope>
    <source>
        <strain evidence="5 6">D13</strain>
    </source>
</reference>
<evidence type="ECO:0000313" key="5">
    <source>
        <dbReference type="EMBL" id="AVP98847.1"/>
    </source>
</evidence>